<evidence type="ECO:0000313" key="3">
    <source>
        <dbReference type="Proteomes" id="UP000004699"/>
    </source>
</evidence>
<name>B8KT31_9GAMM</name>
<accession>B8KT31</accession>
<reference evidence="3" key="1">
    <citation type="journal article" date="2013" name="BMC Microbiol.">
        <title>Taxonomy and evolution of bacteriochlorophyll a-containing members of the OM60/NOR5 clade of marine gammaproteobacteria: description of Luminiphilus syltensis gen. nov., sp. nov., reclassification of Haliea rubra as Pseudohaliea rubra gen. nov., comb. nov., and emendation of Chromatocurvus halotolerans.</title>
        <authorList>
            <person name="Spring S."/>
            <person name="Riedel T."/>
            <person name="Sproer C."/>
            <person name="Yan S."/>
            <person name="Harder J."/>
            <person name="Fuchs B.M."/>
        </authorList>
    </citation>
    <scope>NUCLEOTIDE SEQUENCE [LARGE SCALE GENOMIC DNA]</scope>
    <source>
        <strain evidence="3">NOR51-B</strain>
    </source>
</reference>
<feature type="transmembrane region" description="Helical" evidence="1">
    <location>
        <begin position="186"/>
        <end position="206"/>
    </location>
</feature>
<keyword evidence="1" id="KW-0812">Transmembrane</keyword>
<dbReference type="OrthoDB" id="152369at2"/>
<feature type="transmembrane region" description="Helical" evidence="1">
    <location>
        <begin position="32"/>
        <end position="51"/>
    </location>
</feature>
<gene>
    <name evidence="2" type="ORF">NOR51B_623</name>
</gene>
<organism evidence="2 3">
    <name type="scientific">Luminiphilus syltensis NOR5-1B</name>
    <dbReference type="NCBI Taxonomy" id="565045"/>
    <lineage>
        <taxon>Bacteria</taxon>
        <taxon>Pseudomonadati</taxon>
        <taxon>Pseudomonadota</taxon>
        <taxon>Gammaproteobacteria</taxon>
        <taxon>Cellvibrionales</taxon>
        <taxon>Halieaceae</taxon>
        <taxon>Luminiphilus</taxon>
    </lineage>
</organism>
<dbReference type="RefSeq" id="WP_009019433.1">
    <property type="nucleotide sequence ID" value="NZ_DS999411.1"/>
</dbReference>
<feature type="transmembrane region" description="Helical" evidence="1">
    <location>
        <begin position="218"/>
        <end position="238"/>
    </location>
</feature>
<keyword evidence="1" id="KW-0472">Membrane</keyword>
<evidence type="ECO:0000256" key="1">
    <source>
        <dbReference type="SAM" id="Phobius"/>
    </source>
</evidence>
<dbReference type="STRING" id="565045.NOR51B_623"/>
<dbReference type="Proteomes" id="UP000004699">
    <property type="component" value="Unassembled WGS sequence"/>
</dbReference>
<sequence>MSEHGLAFCIAVLGWWLSTGAILYLNHQHESTYRWSALAATVLLVFSLSALPHVSQQANTGGAITGFCLTLAIWGWLEMTYLMGILTGTHNQYCPANLSTGERFKRAIGASIYHEIAIVVLGSLIIALSWGGGNQVATWSFITLWLMRWSAKLNMFLGVRNYNHSWLPERLSYLDSYVKRKTMNPLFPFSVVLGSAATAWFFHLSMAATSTFGELSNALVGVLLALAVLEHVFLMLPLGDAALWRWVKLSSKD</sequence>
<dbReference type="NCBIfam" id="TIGR03055">
    <property type="entry name" value="photo_alph_chp2"/>
    <property type="match status" value="1"/>
</dbReference>
<keyword evidence="3" id="KW-1185">Reference proteome</keyword>
<keyword evidence="1" id="KW-1133">Transmembrane helix</keyword>
<dbReference type="Pfam" id="PF12291">
    <property type="entry name" value="DUF3623"/>
    <property type="match status" value="1"/>
</dbReference>
<dbReference type="eggNOG" id="COG0523">
    <property type="taxonomic scope" value="Bacteria"/>
</dbReference>
<dbReference type="InterPro" id="IPR017496">
    <property type="entry name" value="Photo_alph_chp2"/>
</dbReference>
<feature type="transmembrane region" description="Helical" evidence="1">
    <location>
        <begin position="6"/>
        <end position="25"/>
    </location>
</feature>
<dbReference type="AlphaFoldDB" id="B8KT31"/>
<dbReference type="EMBL" id="DS999411">
    <property type="protein sequence ID" value="EED34685.1"/>
    <property type="molecule type" value="Genomic_DNA"/>
</dbReference>
<proteinExistence type="predicted"/>
<dbReference type="HOGENOM" id="CLU_069074_0_0_6"/>
<feature type="transmembrane region" description="Helical" evidence="1">
    <location>
        <begin position="107"/>
        <end position="130"/>
    </location>
</feature>
<protein>
    <submittedName>
        <fullName evidence="2">Putative photosynthetic complex assembly protein 2</fullName>
    </submittedName>
</protein>
<feature type="transmembrane region" description="Helical" evidence="1">
    <location>
        <begin position="63"/>
        <end position="86"/>
    </location>
</feature>
<evidence type="ECO:0000313" key="2">
    <source>
        <dbReference type="EMBL" id="EED34685.1"/>
    </source>
</evidence>